<comment type="subcellular location">
    <subcellularLocation>
        <location evidence="6">Cell projection</location>
        <location evidence="6">Pseudopodium</location>
    </subcellularLocation>
    <subcellularLocation>
        <location evidence="1">Cytoplasm</location>
        <location evidence="1">Cytoskeleton</location>
    </subcellularLocation>
</comment>
<keyword evidence="10" id="KW-1185">Reference proteome</keyword>
<evidence type="ECO:0000256" key="1">
    <source>
        <dbReference type="ARBA" id="ARBA00004245"/>
    </source>
</evidence>
<organism evidence="9 10">
    <name type="scientific">Heterodera schachtii</name>
    <name type="common">Sugarbeet cyst nematode worm</name>
    <name type="synonym">Tylenchus schachtii</name>
    <dbReference type="NCBI Taxonomy" id="97005"/>
    <lineage>
        <taxon>Eukaryota</taxon>
        <taxon>Metazoa</taxon>
        <taxon>Ecdysozoa</taxon>
        <taxon>Nematoda</taxon>
        <taxon>Chromadorea</taxon>
        <taxon>Rhabditida</taxon>
        <taxon>Tylenchina</taxon>
        <taxon>Tylenchomorpha</taxon>
        <taxon>Tylenchoidea</taxon>
        <taxon>Heteroderidae</taxon>
        <taxon>Heteroderinae</taxon>
        <taxon>Heterodera</taxon>
    </lineage>
</organism>
<evidence type="ECO:0000313" key="10">
    <source>
        <dbReference type="Proteomes" id="UP001620645"/>
    </source>
</evidence>
<evidence type="ECO:0000313" key="9">
    <source>
        <dbReference type="EMBL" id="KAL3097416.1"/>
    </source>
</evidence>
<protein>
    <recommendedName>
        <fullName evidence="7">Major sperm protein</fullName>
    </recommendedName>
</protein>
<dbReference type="InterPro" id="IPR013783">
    <property type="entry name" value="Ig-like_fold"/>
</dbReference>
<proteinExistence type="predicted"/>
<evidence type="ECO:0000259" key="8">
    <source>
        <dbReference type="PROSITE" id="PS50202"/>
    </source>
</evidence>
<feature type="domain" description="MSP" evidence="8">
    <location>
        <begin position="6"/>
        <end position="119"/>
    </location>
</feature>
<evidence type="ECO:0000256" key="3">
    <source>
        <dbReference type="ARBA" id="ARBA00023212"/>
    </source>
</evidence>
<dbReference type="SUPFAM" id="SSF49354">
    <property type="entry name" value="PapD-like"/>
    <property type="match status" value="1"/>
</dbReference>
<accession>A0ABD2K3E3</accession>
<keyword evidence="2" id="KW-0963">Cytoplasm</keyword>
<dbReference type="Pfam" id="PF00635">
    <property type="entry name" value="Motile_Sperm"/>
    <property type="match status" value="1"/>
</dbReference>
<dbReference type="EMBL" id="JBICCN010000054">
    <property type="protein sequence ID" value="KAL3097416.1"/>
    <property type="molecule type" value="Genomic_DNA"/>
</dbReference>
<keyword evidence="4" id="KW-0966">Cell projection</keyword>
<evidence type="ECO:0000256" key="7">
    <source>
        <dbReference type="RuleBase" id="RU003425"/>
    </source>
</evidence>
<dbReference type="Gene3D" id="2.60.40.10">
    <property type="entry name" value="Immunoglobulins"/>
    <property type="match status" value="1"/>
</dbReference>
<keyword evidence="3 7" id="KW-0206">Cytoskeleton</keyword>
<reference evidence="9 10" key="1">
    <citation type="submission" date="2024-10" db="EMBL/GenBank/DDBJ databases">
        <authorList>
            <person name="Kim D."/>
        </authorList>
    </citation>
    <scope>NUCLEOTIDE SEQUENCE [LARGE SCALE GENOMIC DNA]</scope>
    <source>
        <strain evidence="9">Taebaek</strain>
    </source>
</reference>
<dbReference type="PANTHER" id="PTHR22920">
    <property type="entry name" value="MAJOR SPERM PROTEIN"/>
    <property type="match status" value="1"/>
</dbReference>
<dbReference type="GO" id="GO:0031143">
    <property type="term" value="C:pseudopodium"/>
    <property type="evidence" value="ECO:0007669"/>
    <property type="project" value="UniProtKB-SubCell"/>
</dbReference>
<evidence type="ECO:0000256" key="6">
    <source>
        <dbReference type="ARBA" id="ARBA00037818"/>
    </source>
</evidence>
<dbReference type="PANTHER" id="PTHR22920:SF7">
    <property type="entry name" value="MSP DOMAIN-CONTAINING PROTEIN-RELATED"/>
    <property type="match status" value="1"/>
</dbReference>
<dbReference type="InterPro" id="IPR051155">
    <property type="entry name" value="Nematode_MSP"/>
</dbReference>
<dbReference type="InterPro" id="IPR008962">
    <property type="entry name" value="PapD-like_sf"/>
</dbReference>
<gene>
    <name evidence="9" type="ORF">niasHS_003864</name>
</gene>
<evidence type="ECO:0000256" key="2">
    <source>
        <dbReference type="ARBA" id="ARBA00022490"/>
    </source>
</evidence>
<dbReference type="PROSITE" id="PS50202">
    <property type="entry name" value="MSP"/>
    <property type="match status" value="1"/>
</dbReference>
<dbReference type="AlphaFoldDB" id="A0ABD2K3E3"/>
<evidence type="ECO:0000256" key="5">
    <source>
        <dbReference type="ARBA" id="ARBA00037744"/>
    </source>
</evidence>
<comment type="function">
    <text evidence="5 7">Central component in molecular interactions underlying sperm crawling. Forms an extensive filament system that extends from sperm villipoda, along the leading edge of the pseudopod.</text>
</comment>
<evidence type="ECO:0000256" key="4">
    <source>
        <dbReference type="ARBA" id="ARBA00023273"/>
    </source>
</evidence>
<sequence length="120" mass="13313">MAHIPNIATMPSSKIVFNGPLDEMSTYYIRVTNVGDQAIKFGIKTSTPRLFAKPNKEMLNAGASMDIGITRDGFDPAMEETKGDTLTLEWSAMNESEVFQPGTMKGDGLLRKMLYIEYNV</sequence>
<comment type="caution">
    <text evidence="9">The sequence shown here is derived from an EMBL/GenBank/DDBJ whole genome shotgun (WGS) entry which is preliminary data.</text>
</comment>
<dbReference type="GO" id="GO:0005856">
    <property type="term" value="C:cytoskeleton"/>
    <property type="evidence" value="ECO:0007669"/>
    <property type="project" value="UniProtKB-SubCell"/>
</dbReference>
<name>A0ABD2K3E3_HETSC</name>
<dbReference type="InterPro" id="IPR000535">
    <property type="entry name" value="MSP_dom"/>
</dbReference>
<dbReference type="Proteomes" id="UP001620645">
    <property type="component" value="Unassembled WGS sequence"/>
</dbReference>